<dbReference type="PANTHER" id="PTHR13285:SF18">
    <property type="entry name" value="PROTEIN-CYSTEINE N-PALMITOYLTRANSFERASE RASP"/>
    <property type="match status" value="1"/>
</dbReference>
<feature type="transmembrane region" description="Helical" evidence="8">
    <location>
        <begin position="6"/>
        <end position="23"/>
    </location>
</feature>
<keyword evidence="4 8" id="KW-0812">Transmembrane</keyword>
<dbReference type="GO" id="GO:0005886">
    <property type="term" value="C:plasma membrane"/>
    <property type="evidence" value="ECO:0007669"/>
    <property type="project" value="UniProtKB-SubCell"/>
</dbReference>
<feature type="transmembrane region" description="Helical" evidence="8">
    <location>
        <begin position="79"/>
        <end position="98"/>
    </location>
</feature>
<dbReference type="InterPro" id="IPR004299">
    <property type="entry name" value="MBOAT_fam"/>
</dbReference>
<feature type="transmembrane region" description="Helical" evidence="8">
    <location>
        <begin position="224"/>
        <end position="244"/>
    </location>
</feature>
<dbReference type="EMBL" id="CP002352">
    <property type="protein sequence ID" value="ADV43253.1"/>
    <property type="molecule type" value="Genomic_DNA"/>
</dbReference>
<comment type="subcellular location">
    <subcellularLocation>
        <location evidence="1">Cell membrane</location>
        <topology evidence="1">Multi-pass membrane protein</topology>
    </subcellularLocation>
</comment>
<dbReference type="PANTHER" id="PTHR13285">
    <property type="entry name" value="ACYLTRANSFERASE"/>
    <property type="match status" value="1"/>
</dbReference>
<organism evidence="9 10">
    <name type="scientific">Bacteroides helcogenes (strain ATCC 35417 / DSM 20613 / JCM 6297 / CCUG 15421 / P 36-108)</name>
    <dbReference type="NCBI Taxonomy" id="693979"/>
    <lineage>
        <taxon>Bacteria</taxon>
        <taxon>Pseudomonadati</taxon>
        <taxon>Bacteroidota</taxon>
        <taxon>Bacteroidia</taxon>
        <taxon>Bacteroidales</taxon>
        <taxon>Bacteroidaceae</taxon>
        <taxon>Bacteroides</taxon>
    </lineage>
</organism>
<dbReference type="Proteomes" id="UP000008630">
    <property type="component" value="Chromosome"/>
</dbReference>
<dbReference type="GO" id="GO:0042121">
    <property type="term" value="P:alginic acid biosynthetic process"/>
    <property type="evidence" value="ECO:0007669"/>
    <property type="project" value="InterPro"/>
</dbReference>
<dbReference type="InterPro" id="IPR024194">
    <property type="entry name" value="Ac/AlaTfrase_AlgI/DltB"/>
</dbReference>
<reference key="1">
    <citation type="submission" date="2010-11" db="EMBL/GenBank/DDBJ databases">
        <title>The complete genome of Bacteroides helcogenes P 36-108.</title>
        <authorList>
            <consortium name="US DOE Joint Genome Institute (JGI-PGF)"/>
            <person name="Lucas S."/>
            <person name="Copeland A."/>
            <person name="Lapidus A."/>
            <person name="Bruce D."/>
            <person name="Goodwin L."/>
            <person name="Pitluck S."/>
            <person name="Kyrpides N."/>
            <person name="Mavromatis K."/>
            <person name="Ivanova N."/>
            <person name="Zeytun A."/>
            <person name="Brettin T."/>
            <person name="Detter J.C."/>
            <person name="Tapia R."/>
            <person name="Han C."/>
            <person name="Land M."/>
            <person name="Hauser L."/>
            <person name="Markowitz V."/>
            <person name="Cheng J.-F."/>
            <person name="Hugenholtz P."/>
            <person name="Woyke T."/>
            <person name="Wu D."/>
            <person name="Gronow S."/>
            <person name="Wellnitz S."/>
            <person name="Brambilla E."/>
            <person name="Klenk H.-P."/>
            <person name="Eisen J.A."/>
        </authorList>
    </citation>
    <scope>NUCLEOTIDE SEQUENCE</scope>
    <source>
        <strain>P 36-108</strain>
    </source>
</reference>
<keyword evidence="6 7" id="KW-0472">Membrane</keyword>
<dbReference type="PIRSF" id="PIRSF016636">
    <property type="entry name" value="AlgI_DltB"/>
    <property type="match status" value="1"/>
</dbReference>
<evidence type="ECO:0000256" key="5">
    <source>
        <dbReference type="ARBA" id="ARBA00022989"/>
    </source>
</evidence>
<feature type="transmembrane region" description="Helical" evidence="8">
    <location>
        <begin position="118"/>
        <end position="140"/>
    </location>
</feature>
<dbReference type="eggNOG" id="COG1696">
    <property type="taxonomic scope" value="Bacteria"/>
</dbReference>
<dbReference type="AlphaFoldDB" id="E6STH9"/>
<dbReference type="InterPro" id="IPR028362">
    <property type="entry name" value="AlgI"/>
</dbReference>
<name>E6STH9_BACT6</name>
<feature type="transmembrane region" description="Helical" evidence="8">
    <location>
        <begin position="371"/>
        <end position="388"/>
    </location>
</feature>
<dbReference type="RefSeq" id="WP_013546847.1">
    <property type="nucleotide sequence ID" value="NC_014933.1"/>
</dbReference>
<dbReference type="PATRIC" id="fig|693979.3.peg.1313"/>
<dbReference type="KEGG" id="bhl:Bache_1243"/>
<evidence type="ECO:0000256" key="6">
    <source>
        <dbReference type="ARBA" id="ARBA00023136"/>
    </source>
</evidence>
<reference evidence="9 10" key="2">
    <citation type="journal article" date="2011" name="Stand. Genomic Sci.">
        <title>Complete genome sequence of Bacteroides helcogenes type strain (P 36-108).</title>
        <authorList>
            <person name="Pati A."/>
            <person name="Gronow S."/>
            <person name="Zeytun A."/>
            <person name="Lapidus A."/>
            <person name="Nolan M."/>
            <person name="Hammon N."/>
            <person name="Deshpande S."/>
            <person name="Cheng J.F."/>
            <person name="Tapia R."/>
            <person name="Han C."/>
            <person name="Goodwin L."/>
            <person name="Pitluck S."/>
            <person name="Liolios K."/>
            <person name="Pagani I."/>
            <person name="Ivanova N."/>
            <person name="Mavromatis K."/>
            <person name="Chen A."/>
            <person name="Palaniappan K."/>
            <person name="Land M."/>
            <person name="Hauser L."/>
            <person name="Chang Y.J."/>
            <person name="Jeffries C.D."/>
            <person name="Detter J.C."/>
            <person name="Brambilla E."/>
            <person name="Rohde M."/>
            <person name="Goker M."/>
            <person name="Woyke T."/>
            <person name="Bristow J."/>
            <person name="Eisen J.A."/>
            <person name="Markowitz V."/>
            <person name="Hugenholtz P."/>
            <person name="Kyrpides N.C."/>
            <person name="Klenk H.P."/>
            <person name="Lucas S."/>
        </authorList>
    </citation>
    <scope>NUCLEOTIDE SEQUENCE [LARGE SCALE GENOMIC DNA]</scope>
    <source>
        <strain evidence="10">ATCC 35417 / DSM 20613 / JCM 6297 / CCUG 15421 / P 36-108</strain>
    </source>
</reference>
<feature type="transmembrane region" description="Helical" evidence="8">
    <location>
        <begin position="455"/>
        <end position="478"/>
    </location>
</feature>
<dbReference type="OrthoDB" id="9805788at2"/>
<evidence type="ECO:0000256" key="8">
    <source>
        <dbReference type="SAM" id="Phobius"/>
    </source>
</evidence>
<keyword evidence="5 8" id="KW-1133">Transmembrane helix</keyword>
<keyword evidence="3 7" id="KW-1003">Cell membrane</keyword>
<evidence type="ECO:0000256" key="2">
    <source>
        <dbReference type="ARBA" id="ARBA00010323"/>
    </source>
</evidence>
<dbReference type="InterPro" id="IPR051085">
    <property type="entry name" value="MB_O-acyltransferase"/>
</dbReference>
<keyword evidence="7 9" id="KW-0808">Transferase</keyword>
<evidence type="ECO:0000313" key="10">
    <source>
        <dbReference type="Proteomes" id="UP000008630"/>
    </source>
</evidence>
<feature type="transmembrane region" description="Helical" evidence="8">
    <location>
        <begin position="50"/>
        <end position="67"/>
    </location>
</feature>
<comment type="similarity">
    <text evidence="2 7">Belongs to the membrane-bound acyltransferase family.</text>
</comment>
<evidence type="ECO:0000313" key="9">
    <source>
        <dbReference type="EMBL" id="ADV43253.1"/>
    </source>
</evidence>
<dbReference type="PIRSF" id="PIRSF500217">
    <property type="entry name" value="AlgI"/>
    <property type="match status" value="1"/>
</dbReference>
<feature type="transmembrane region" description="Helical" evidence="8">
    <location>
        <begin position="152"/>
        <end position="171"/>
    </location>
</feature>
<gene>
    <name evidence="9" type="ordered locus">Bache_1243</name>
</gene>
<keyword evidence="7" id="KW-0012">Acyltransferase</keyword>
<evidence type="ECO:0000256" key="3">
    <source>
        <dbReference type="ARBA" id="ARBA00022475"/>
    </source>
</evidence>
<protein>
    <submittedName>
        <fullName evidence="9">Membrane bound O-acyl transferase MBOAT family protein</fullName>
    </submittedName>
</protein>
<dbReference type="HOGENOM" id="CLU_025255_0_1_10"/>
<evidence type="ECO:0000256" key="4">
    <source>
        <dbReference type="ARBA" id="ARBA00022692"/>
    </source>
</evidence>
<evidence type="ECO:0000256" key="1">
    <source>
        <dbReference type="ARBA" id="ARBA00004651"/>
    </source>
</evidence>
<dbReference type="Pfam" id="PF03062">
    <property type="entry name" value="MBOAT"/>
    <property type="match status" value="1"/>
</dbReference>
<proteinExistence type="inferred from homology"/>
<keyword evidence="10" id="KW-1185">Reference proteome</keyword>
<sequence>MLFNSIEFLLFLPIVFLLYWFVFKRLRWQNLFVVAVSYVFYGWWDVRFLLLIALTTLFSYASGLLIARYEGQRKRQKWVSAANIVLNLAILGVFKYYNFFAESLADLFRCFDVELSPVTLNLLLPVGISFYTFQALSYSIDVYQKKLPACRDLVAFFAYISFFPQLVAGPIERSTNLLPQFYKPRTFDYAQAVDGCRQMLWGFFKKMVVADNCAAAVNLIWDDYASQSGFTLLLGGILFTFQIYGDFSGYSDIAIGTARLFGIHLMRNFNFPYFSRDIAEFWRRWHISLTTWFRDYIYFPLGGSRCTRWKVMRNTLIIFLVSGFWHGANWTFIVWGAYHALLFFPLMLLGRNRKHTDAVAEGRLLPGIREAGQMLSTFLLAVIGWIIFRAESIGQAWDYLGGICSPSLFSFSMQHGKRALLYVCILVVVEWLQRDKQHSMQIDGIGWLKSRSIRWGVYILLALFTLAFAGTQAEFIYFQF</sequence>
<dbReference type="STRING" id="693979.Bache_1243"/>
<accession>E6STH9</accession>
<evidence type="ECO:0000256" key="7">
    <source>
        <dbReference type="PIRNR" id="PIRNR016636"/>
    </source>
</evidence>
<dbReference type="GO" id="GO:0016746">
    <property type="term" value="F:acyltransferase activity"/>
    <property type="evidence" value="ECO:0007669"/>
    <property type="project" value="UniProtKB-KW"/>
</dbReference>